<dbReference type="InterPro" id="IPR030935">
    <property type="entry name" value="PBSX_Proteobac"/>
</dbReference>
<dbReference type="PIRSF" id="PIRSF018494">
    <property type="entry name" value="PBSX_VPQ"/>
    <property type="match status" value="1"/>
</dbReference>
<sequence>MSNRRSRNTQTSAATQPPIEGDLLPAAGGKMEAFTFGDPTPVLDERGILDYLECWLNGRWYEPPMSLDGLAKSSRASVFLQSGLNFKRNMLARTFIPHKLLTRQTFEQFALDFLWCGNGYLEKRDSMLRTTLGLQPALGKYMRRGVDLETYYQVRGWGDEHEFQKGTVFHQREADINQEIYGLPEWLPALQSALLNESATLFRRKYYNNGSHAGFIMYMTDTAQNETDVAALRSALKAAKGPGNFRNLFMYAPGGKKDGIQLIPVSEVAAKDEFASIKNISRDDMLAALRIPPQLMGIVPQNAGGFGSIKEAAQIWAMNELEPVQARLQQINNWLGEEVVRFRPLEETSGTSGLLNP</sequence>
<comment type="similarity">
    <text evidence="1">Belongs to the phage portal family. PBSX subfamily.</text>
</comment>
<dbReference type="OrthoDB" id="5449776at2"/>
<evidence type="ECO:0000313" key="3">
    <source>
        <dbReference type="EMBL" id="SET51353.1"/>
    </source>
</evidence>
<dbReference type="NCBIfam" id="TIGR01540">
    <property type="entry name" value="portal_PBSX"/>
    <property type="match status" value="1"/>
</dbReference>
<dbReference type="AlphaFoldDB" id="A0A1I0F2D7"/>
<name>A0A1I0F2D7_9PSED</name>
<proteinExistence type="inferred from homology"/>
<reference evidence="3 4" key="1">
    <citation type="submission" date="2016-10" db="EMBL/GenBank/DDBJ databases">
        <authorList>
            <person name="de Groot N.N."/>
        </authorList>
    </citation>
    <scope>NUCLEOTIDE SEQUENCE [LARGE SCALE GENOMIC DNA]</scope>
    <source>
        <strain evidence="3 4">DSM 11363</strain>
    </source>
</reference>
<organism evidence="3 4">
    <name type="scientific">Pseudomonas graminis</name>
    <dbReference type="NCBI Taxonomy" id="158627"/>
    <lineage>
        <taxon>Bacteria</taxon>
        <taxon>Pseudomonadati</taxon>
        <taxon>Pseudomonadota</taxon>
        <taxon>Gammaproteobacteria</taxon>
        <taxon>Pseudomonadales</taxon>
        <taxon>Pseudomonadaceae</taxon>
        <taxon>Pseudomonas</taxon>
    </lineage>
</organism>
<gene>
    <name evidence="3" type="ORF">SAMN05216197_11576</name>
</gene>
<protein>
    <submittedName>
        <fullName evidence="3">Phage portal protein, PBSX family</fullName>
    </submittedName>
</protein>
<feature type="region of interest" description="Disordered" evidence="2">
    <location>
        <begin position="1"/>
        <end position="22"/>
    </location>
</feature>
<dbReference type="Proteomes" id="UP000182332">
    <property type="component" value="Unassembled WGS sequence"/>
</dbReference>
<dbReference type="RefSeq" id="WP_074889876.1">
    <property type="nucleotide sequence ID" value="NZ_FOHW01000015.1"/>
</dbReference>
<evidence type="ECO:0000313" key="4">
    <source>
        <dbReference type="Proteomes" id="UP000182332"/>
    </source>
</evidence>
<evidence type="ECO:0000256" key="1">
    <source>
        <dbReference type="ARBA" id="ARBA00006799"/>
    </source>
</evidence>
<dbReference type="EMBL" id="FOHW01000015">
    <property type="protein sequence ID" value="SET51353.1"/>
    <property type="molecule type" value="Genomic_DNA"/>
</dbReference>
<accession>A0A1I0F2D7</accession>
<dbReference type="InterPro" id="IPR006944">
    <property type="entry name" value="Phage/GTA_portal"/>
</dbReference>
<dbReference type="InterPro" id="IPR006430">
    <property type="entry name" value="Phage_portal_PBSX"/>
</dbReference>
<dbReference type="Pfam" id="PF04860">
    <property type="entry name" value="Phage_portal"/>
    <property type="match status" value="1"/>
</dbReference>
<evidence type="ECO:0000256" key="2">
    <source>
        <dbReference type="SAM" id="MobiDB-lite"/>
    </source>
</evidence>